<accession>A0A9P0L246</accession>
<dbReference type="AlphaFoldDB" id="A0A9P0L246"/>
<dbReference type="EMBL" id="CAKOFQ010006998">
    <property type="protein sequence ID" value="CAH1986381.1"/>
    <property type="molecule type" value="Genomic_DNA"/>
</dbReference>
<keyword evidence="2" id="KW-1185">Reference proteome</keyword>
<comment type="caution">
    <text evidence="1">The sequence shown here is derived from an EMBL/GenBank/DDBJ whole genome shotgun (WGS) entry which is preliminary data.</text>
</comment>
<evidence type="ECO:0000313" key="2">
    <source>
        <dbReference type="Proteomes" id="UP001152888"/>
    </source>
</evidence>
<evidence type="ECO:0000313" key="1">
    <source>
        <dbReference type="EMBL" id="CAH1986381.1"/>
    </source>
</evidence>
<gene>
    <name evidence="1" type="ORF">ACAOBT_LOCUS17210</name>
</gene>
<protein>
    <submittedName>
        <fullName evidence="1">Uncharacterized protein</fullName>
    </submittedName>
</protein>
<organism evidence="1 2">
    <name type="scientific">Acanthoscelides obtectus</name>
    <name type="common">Bean weevil</name>
    <name type="synonym">Bruchus obtectus</name>
    <dbReference type="NCBI Taxonomy" id="200917"/>
    <lineage>
        <taxon>Eukaryota</taxon>
        <taxon>Metazoa</taxon>
        <taxon>Ecdysozoa</taxon>
        <taxon>Arthropoda</taxon>
        <taxon>Hexapoda</taxon>
        <taxon>Insecta</taxon>
        <taxon>Pterygota</taxon>
        <taxon>Neoptera</taxon>
        <taxon>Endopterygota</taxon>
        <taxon>Coleoptera</taxon>
        <taxon>Polyphaga</taxon>
        <taxon>Cucujiformia</taxon>
        <taxon>Chrysomeloidea</taxon>
        <taxon>Chrysomelidae</taxon>
        <taxon>Bruchinae</taxon>
        <taxon>Bruchini</taxon>
        <taxon>Acanthoscelides</taxon>
    </lineage>
</organism>
<name>A0A9P0L246_ACAOB</name>
<reference evidence="1" key="1">
    <citation type="submission" date="2022-03" db="EMBL/GenBank/DDBJ databases">
        <authorList>
            <person name="Sayadi A."/>
        </authorList>
    </citation>
    <scope>NUCLEOTIDE SEQUENCE</scope>
</reference>
<sequence length="67" mass="8089">MSSMQSSLVIFAIDIVIFCYKYVDQWKGHKHFLLEEFQYSSDQNGIQSGLPPFKYREKKRNRNLWEL</sequence>
<proteinExistence type="predicted"/>
<dbReference type="Proteomes" id="UP001152888">
    <property type="component" value="Unassembled WGS sequence"/>
</dbReference>